<gene>
    <name evidence="2" type="ORF">PLEPLA_LOCUS46214</name>
</gene>
<feature type="transmembrane region" description="Helical" evidence="1">
    <location>
        <begin position="12"/>
        <end position="45"/>
    </location>
</feature>
<evidence type="ECO:0000313" key="2">
    <source>
        <dbReference type="EMBL" id="CAB1458384.1"/>
    </source>
</evidence>
<reference evidence="2" key="1">
    <citation type="submission" date="2020-03" db="EMBL/GenBank/DDBJ databases">
        <authorList>
            <person name="Weist P."/>
        </authorList>
    </citation>
    <scope>NUCLEOTIDE SEQUENCE</scope>
</reference>
<organism evidence="2 3">
    <name type="scientific">Pleuronectes platessa</name>
    <name type="common">European plaice</name>
    <dbReference type="NCBI Taxonomy" id="8262"/>
    <lineage>
        <taxon>Eukaryota</taxon>
        <taxon>Metazoa</taxon>
        <taxon>Chordata</taxon>
        <taxon>Craniata</taxon>
        <taxon>Vertebrata</taxon>
        <taxon>Euteleostomi</taxon>
        <taxon>Actinopterygii</taxon>
        <taxon>Neopterygii</taxon>
        <taxon>Teleostei</taxon>
        <taxon>Neoteleostei</taxon>
        <taxon>Acanthomorphata</taxon>
        <taxon>Carangaria</taxon>
        <taxon>Pleuronectiformes</taxon>
        <taxon>Pleuronectoidei</taxon>
        <taxon>Pleuronectidae</taxon>
        <taxon>Pleuronectes</taxon>
    </lineage>
</organism>
<keyword evidence="3" id="KW-1185">Reference proteome</keyword>
<evidence type="ECO:0000256" key="1">
    <source>
        <dbReference type="SAM" id="Phobius"/>
    </source>
</evidence>
<comment type="caution">
    <text evidence="2">The sequence shown here is derived from an EMBL/GenBank/DDBJ whole genome shotgun (WGS) entry which is preliminary data.</text>
</comment>
<sequence>MEWKTQSSRYVFVTVGGCVLAVGTMGIYSALLFASTFLFILLIGRVDPSKIHIWAFGIQMFWQTFWHLLIQYHEYYLHEPVSMSYLLSVTTLLGGPLGSYRQFVCHMEGVGLGPSPSPLGVVFLKLMQVLLLELLGLEIAKIHPESLKTGAVYPMVISGPPRRRAACQSSHVDGTQQRLRG</sequence>
<accession>A0A9N7ZE01</accession>
<protein>
    <submittedName>
        <fullName evidence="2">Uncharacterized protein</fullName>
    </submittedName>
</protein>
<proteinExistence type="predicted"/>
<dbReference type="Proteomes" id="UP001153269">
    <property type="component" value="Unassembled WGS sequence"/>
</dbReference>
<evidence type="ECO:0000313" key="3">
    <source>
        <dbReference type="Proteomes" id="UP001153269"/>
    </source>
</evidence>
<name>A0A9N7ZE01_PLEPL</name>
<keyword evidence="1" id="KW-0472">Membrane</keyword>
<keyword evidence="1" id="KW-0812">Transmembrane</keyword>
<dbReference type="EMBL" id="CADEAL010004386">
    <property type="protein sequence ID" value="CAB1458384.1"/>
    <property type="molecule type" value="Genomic_DNA"/>
</dbReference>
<keyword evidence="1" id="KW-1133">Transmembrane helix</keyword>
<dbReference type="AlphaFoldDB" id="A0A9N7ZE01"/>